<dbReference type="EMBL" id="CZKA01000015">
    <property type="protein sequence ID" value="CUR55024.1"/>
    <property type="molecule type" value="Genomic_DNA"/>
</dbReference>
<sequence length="73" mass="7683">MGATPVAAASPLRLRPVALTRGPPRLRPPPHSPPRRAAAAGRPIRGAHPAWVPTNPRSDPTEYTLTIPARAGL</sequence>
<feature type="region of interest" description="Disordered" evidence="1">
    <location>
        <begin position="1"/>
        <end position="73"/>
    </location>
</feature>
<evidence type="ECO:0000313" key="2">
    <source>
        <dbReference type="EMBL" id="CUR55024.1"/>
    </source>
</evidence>
<feature type="compositionally biased region" description="Low complexity" evidence="1">
    <location>
        <begin position="35"/>
        <end position="50"/>
    </location>
</feature>
<organism evidence="2">
    <name type="scientific">metagenome</name>
    <dbReference type="NCBI Taxonomy" id="256318"/>
    <lineage>
        <taxon>unclassified sequences</taxon>
        <taxon>metagenomes</taxon>
    </lineage>
</organism>
<feature type="compositionally biased region" description="Polar residues" evidence="1">
    <location>
        <begin position="55"/>
        <end position="64"/>
    </location>
</feature>
<accession>A0A2P2BZ68</accession>
<dbReference type="AlphaFoldDB" id="A0A2P2BZ68"/>
<gene>
    <name evidence="2" type="ORF">NOCA2220215</name>
</gene>
<name>A0A2P2BZ68_9ZZZZ</name>
<proteinExistence type="predicted"/>
<protein>
    <submittedName>
        <fullName evidence="2">Uncharacterized protein</fullName>
    </submittedName>
</protein>
<evidence type="ECO:0000256" key="1">
    <source>
        <dbReference type="SAM" id="MobiDB-lite"/>
    </source>
</evidence>
<reference evidence="2" key="1">
    <citation type="submission" date="2015-08" db="EMBL/GenBank/DDBJ databases">
        <authorList>
            <person name="Babu N.S."/>
            <person name="Beckwith C.J."/>
            <person name="Beseler K.G."/>
            <person name="Brison A."/>
            <person name="Carone J.V."/>
            <person name="Caskin T.P."/>
            <person name="Diamond M."/>
            <person name="Durham M.E."/>
            <person name="Foxe J.M."/>
            <person name="Go M."/>
            <person name="Henderson B.A."/>
            <person name="Jones I.B."/>
            <person name="McGettigan J.A."/>
            <person name="Micheletti S.J."/>
            <person name="Nasrallah M.E."/>
            <person name="Ortiz D."/>
            <person name="Piller C.R."/>
            <person name="Privatt S.R."/>
            <person name="Schneider S.L."/>
            <person name="Sharp S."/>
            <person name="Smith T.C."/>
            <person name="Stanton J.D."/>
            <person name="Ullery H.E."/>
            <person name="Wilson R.J."/>
            <person name="Serrano M.G."/>
            <person name="Buck G."/>
            <person name="Lee V."/>
            <person name="Wang Y."/>
            <person name="Carvalho R."/>
            <person name="Voegtly L."/>
            <person name="Shi R."/>
            <person name="Duckworth R."/>
            <person name="Johnson A."/>
            <person name="Loviza R."/>
            <person name="Walstead R."/>
            <person name="Shah Z."/>
            <person name="Kiflezghi M."/>
            <person name="Wade K."/>
            <person name="Ball S.L."/>
            <person name="Bradley K.W."/>
            <person name="Asai D.J."/>
            <person name="Bowman C.A."/>
            <person name="Russell D.A."/>
            <person name="Pope W.H."/>
            <person name="Jacobs-Sera D."/>
            <person name="Hendrix R.W."/>
            <person name="Hatfull G.F."/>
        </authorList>
    </citation>
    <scope>NUCLEOTIDE SEQUENCE</scope>
</reference>